<dbReference type="HOGENOM" id="CLU_031067_0_0_1"/>
<dbReference type="GO" id="GO:0000209">
    <property type="term" value="P:protein polyubiquitination"/>
    <property type="evidence" value="ECO:0007669"/>
    <property type="project" value="EnsemblFungi"/>
</dbReference>
<comment type="subunit">
    <text evidence="15">Component of the PEX2-PEX10-PEX12 retrotranslocation channel, composed of PEX2, PEX10 and PEX12.</text>
</comment>
<evidence type="ECO:0000256" key="16">
    <source>
        <dbReference type="PIRNR" id="PIRNR038074"/>
    </source>
</evidence>
<gene>
    <name evidence="18" type="ordered locus">Ecym_4570</name>
</gene>
<dbReference type="PANTHER" id="PTHR12888:SF0">
    <property type="entry name" value="PEROXISOME ASSEMBLY PROTEIN 12"/>
    <property type="match status" value="1"/>
</dbReference>
<evidence type="ECO:0000256" key="3">
    <source>
        <dbReference type="ARBA" id="ARBA00008704"/>
    </source>
</evidence>
<dbReference type="InterPro" id="IPR006845">
    <property type="entry name" value="Pex_N"/>
</dbReference>
<evidence type="ECO:0000256" key="1">
    <source>
        <dbReference type="ARBA" id="ARBA00004585"/>
    </source>
</evidence>
<accession>G8JS81</accession>
<dbReference type="GO" id="GO:1990757">
    <property type="term" value="F:ubiquitin ligase activator activity"/>
    <property type="evidence" value="ECO:0007669"/>
    <property type="project" value="EnsemblFungi"/>
</dbReference>
<evidence type="ECO:0000313" key="19">
    <source>
        <dbReference type="Proteomes" id="UP000006790"/>
    </source>
</evidence>
<dbReference type="GO" id="GO:1990429">
    <property type="term" value="C:peroxisomal importomer complex"/>
    <property type="evidence" value="ECO:0007669"/>
    <property type="project" value="EnsemblFungi"/>
</dbReference>
<reference evidence="19" key="1">
    <citation type="journal article" date="2012" name="G3 (Bethesda)">
        <title>Pichia sorbitophila, an interspecies yeast hybrid reveals early steps of genome resolution following polyploidization.</title>
        <authorList>
            <person name="Leh Louis V."/>
            <person name="Despons L."/>
            <person name="Friedrich A."/>
            <person name="Martin T."/>
            <person name="Durrens P."/>
            <person name="Casaregola S."/>
            <person name="Neuveglise C."/>
            <person name="Fairhead C."/>
            <person name="Marck C."/>
            <person name="Cruz J.A."/>
            <person name="Straub M.L."/>
            <person name="Kugler V."/>
            <person name="Sacerdot C."/>
            <person name="Uzunov Z."/>
            <person name="Thierry A."/>
            <person name="Weiss S."/>
            <person name="Bleykasten C."/>
            <person name="De Montigny J."/>
            <person name="Jacques N."/>
            <person name="Jung P."/>
            <person name="Lemaire M."/>
            <person name="Mallet S."/>
            <person name="Morel G."/>
            <person name="Richard G.F."/>
            <person name="Sarkar A."/>
            <person name="Savel G."/>
            <person name="Schacherer J."/>
            <person name="Seret M.L."/>
            <person name="Talla E."/>
            <person name="Samson G."/>
            <person name="Jubin C."/>
            <person name="Poulain J."/>
            <person name="Vacherie B."/>
            <person name="Barbe V."/>
            <person name="Pelletier E."/>
            <person name="Sherman D.J."/>
            <person name="Westhof E."/>
            <person name="Weissenbach J."/>
            <person name="Baret P.V."/>
            <person name="Wincker P."/>
            <person name="Gaillardin C."/>
            <person name="Dujon B."/>
            <person name="Souciet J.L."/>
        </authorList>
    </citation>
    <scope>NUCLEOTIDE SEQUENCE [LARGE SCALE GENOMIC DNA]</scope>
    <source>
        <strain evidence="19">CBS 270.75 / DBVPG 7215 / KCTC 17166 / NRRL Y-17582</strain>
    </source>
</reference>
<dbReference type="InterPro" id="IPR017375">
    <property type="entry name" value="PEX12"/>
</dbReference>
<evidence type="ECO:0000313" key="18">
    <source>
        <dbReference type="EMBL" id="AET39603.1"/>
    </source>
</evidence>
<name>G8JS81_ERECY</name>
<dbReference type="InParanoid" id="G8JS81"/>
<dbReference type="Proteomes" id="UP000006790">
    <property type="component" value="Chromosome 4"/>
</dbReference>
<evidence type="ECO:0000256" key="15">
    <source>
        <dbReference type="ARBA" id="ARBA00034505"/>
    </source>
</evidence>
<keyword evidence="5" id="KW-0813">Transport</keyword>
<evidence type="ECO:0000256" key="8">
    <source>
        <dbReference type="ARBA" id="ARBA00022771"/>
    </source>
</evidence>
<keyword evidence="13 16" id="KW-0576">Peroxisome</keyword>
<dbReference type="PANTHER" id="PTHR12888">
    <property type="entry name" value="PEROXISOME ASSEMBLY PROTEIN 12 PEROXIN-12"/>
    <property type="match status" value="1"/>
</dbReference>
<dbReference type="Pfam" id="PF04757">
    <property type="entry name" value="Pex2_Pex12"/>
    <property type="match status" value="1"/>
</dbReference>
<dbReference type="RefSeq" id="XP_003646420.1">
    <property type="nucleotide sequence ID" value="XM_003646372.1"/>
</dbReference>
<evidence type="ECO:0000256" key="9">
    <source>
        <dbReference type="ARBA" id="ARBA00022833"/>
    </source>
</evidence>
<dbReference type="OrthoDB" id="107372at2759"/>
<evidence type="ECO:0000256" key="10">
    <source>
        <dbReference type="ARBA" id="ARBA00022927"/>
    </source>
</evidence>
<comment type="pathway">
    <text evidence="2">Protein modification; protein ubiquitination.</text>
</comment>
<comment type="subcellular location">
    <subcellularLocation>
        <location evidence="1">Peroxisome membrane</location>
        <topology evidence="1">Multi-pass membrane protein</topology>
    </subcellularLocation>
</comment>
<dbReference type="GO" id="GO:0000151">
    <property type="term" value="C:ubiquitin ligase complex"/>
    <property type="evidence" value="ECO:0007669"/>
    <property type="project" value="EnsemblFungi"/>
</dbReference>
<evidence type="ECO:0000256" key="11">
    <source>
        <dbReference type="ARBA" id="ARBA00022989"/>
    </source>
</evidence>
<sequence length="362" mass="40846">MDFYSNLPVDATATPTLFEIISSQEIDGLLKPTFQYLSANAIQRAPSRTRILLHTRFDELYGIFKLLLEYYHLKRYNATFIEKFYGLQRERTSPGDYAGNASIGLSHVQVGVVLFEKVVGVYLIDKLDRWHGSLYGRRLVAPLSRWEQWFVKWYPRFKKLIAITNLLCKLGYLSGRFRAISVLEHLASIQYTRSSATPAGAPTVLEPEDRLIQTNWPRIRSLIYRFLEKAGGKLGSLSSELFPTFIFTIRLLQQWSQQPAKKHDSWDNLSSIPPPPRPDVEVDIGDDGNNSDTDSDIPTTAVTYSSTSCPICNSDITNPGVLQTGYVACYPCAVKYVEEFGICPVMKTPLLGGTKGVRKLLC</sequence>
<keyword evidence="7" id="KW-0479">Metal-binding</keyword>
<dbReference type="GO" id="GO:0008270">
    <property type="term" value="F:zinc ion binding"/>
    <property type="evidence" value="ECO:0007669"/>
    <property type="project" value="UniProtKB-KW"/>
</dbReference>
<evidence type="ECO:0000256" key="5">
    <source>
        <dbReference type="ARBA" id="ARBA00022448"/>
    </source>
</evidence>
<dbReference type="EMBL" id="CP002500">
    <property type="protein sequence ID" value="AET39603.1"/>
    <property type="molecule type" value="Genomic_DNA"/>
</dbReference>
<evidence type="ECO:0000256" key="2">
    <source>
        <dbReference type="ARBA" id="ARBA00004906"/>
    </source>
</evidence>
<protein>
    <recommendedName>
        <fullName evidence="4 16">Peroxisome assembly protein 12</fullName>
    </recommendedName>
    <alternativeName>
        <fullName evidence="14 16">Peroxin-12</fullName>
    </alternativeName>
</protein>
<dbReference type="GO" id="GO:0061630">
    <property type="term" value="F:ubiquitin protein ligase activity"/>
    <property type="evidence" value="ECO:0007669"/>
    <property type="project" value="EnsemblFungi"/>
</dbReference>
<feature type="domain" description="Pex N-terminal" evidence="17">
    <location>
        <begin position="24"/>
        <end position="257"/>
    </location>
</feature>
<evidence type="ECO:0000256" key="12">
    <source>
        <dbReference type="ARBA" id="ARBA00023136"/>
    </source>
</evidence>
<keyword evidence="19" id="KW-1185">Reference proteome</keyword>
<dbReference type="KEGG" id="erc:Ecym_4570"/>
<comment type="function">
    <text evidence="16">Component of a retrotranslocation channel required for peroxisome organization by mediating export of the PEX5 receptor from peroxisomes to the cytosol, thereby promoting PEX5 recycling.</text>
</comment>
<dbReference type="GeneID" id="11470153"/>
<dbReference type="PIRSF" id="PIRSF038074">
    <property type="entry name" value="Peroxisome_assembly_p12"/>
    <property type="match status" value="1"/>
</dbReference>
<organism evidence="18 19">
    <name type="scientific">Eremothecium cymbalariae (strain CBS 270.75 / DBVPG 7215 / KCTC 17166 / NRRL Y-17582)</name>
    <name type="common">Yeast</name>
    <dbReference type="NCBI Taxonomy" id="931890"/>
    <lineage>
        <taxon>Eukaryota</taxon>
        <taxon>Fungi</taxon>
        <taxon>Dikarya</taxon>
        <taxon>Ascomycota</taxon>
        <taxon>Saccharomycotina</taxon>
        <taxon>Saccharomycetes</taxon>
        <taxon>Saccharomycetales</taxon>
        <taxon>Saccharomycetaceae</taxon>
        <taxon>Eremothecium</taxon>
    </lineage>
</organism>
<dbReference type="InterPro" id="IPR013083">
    <property type="entry name" value="Znf_RING/FYVE/PHD"/>
</dbReference>
<evidence type="ECO:0000256" key="14">
    <source>
        <dbReference type="ARBA" id="ARBA00029692"/>
    </source>
</evidence>
<dbReference type="GO" id="GO:0005778">
    <property type="term" value="C:peroxisomal membrane"/>
    <property type="evidence" value="ECO:0007669"/>
    <property type="project" value="UniProtKB-SubCell"/>
</dbReference>
<dbReference type="GO" id="GO:0008320">
    <property type="term" value="F:protein transmembrane transporter activity"/>
    <property type="evidence" value="ECO:0007669"/>
    <property type="project" value="EnsemblFungi"/>
</dbReference>
<keyword evidence="6" id="KW-0812">Transmembrane</keyword>
<evidence type="ECO:0000256" key="7">
    <source>
        <dbReference type="ARBA" id="ARBA00022723"/>
    </source>
</evidence>
<dbReference type="OMA" id="QHYLARC"/>
<comment type="similarity">
    <text evidence="3 16">Belongs to the pex2/pex10/pex12 family.</text>
</comment>
<dbReference type="GO" id="GO:0016562">
    <property type="term" value="P:protein import into peroxisome matrix, receptor recycling"/>
    <property type="evidence" value="ECO:0007669"/>
    <property type="project" value="EnsemblFungi"/>
</dbReference>
<evidence type="ECO:0000256" key="6">
    <source>
        <dbReference type="ARBA" id="ARBA00022692"/>
    </source>
</evidence>
<dbReference type="eggNOG" id="KOG0826">
    <property type="taxonomic scope" value="Eukaryota"/>
</dbReference>
<evidence type="ECO:0000256" key="13">
    <source>
        <dbReference type="ARBA" id="ARBA00023140"/>
    </source>
</evidence>
<dbReference type="GO" id="GO:0043161">
    <property type="term" value="P:proteasome-mediated ubiquitin-dependent protein catabolic process"/>
    <property type="evidence" value="ECO:0007669"/>
    <property type="project" value="EnsemblFungi"/>
</dbReference>
<evidence type="ECO:0000259" key="17">
    <source>
        <dbReference type="Pfam" id="PF04757"/>
    </source>
</evidence>
<keyword evidence="9" id="KW-0862">Zinc</keyword>
<proteinExistence type="inferred from homology"/>
<keyword evidence="10" id="KW-0653">Protein transport</keyword>
<keyword evidence="12 16" id="KW-0472">Membrane</keyword>
<dbReference type="STRING" id="931890.G8JS81"/>
<keyword evidence="8" id="KW-0863">Zinc-finger</keyword>
<dbReference type="GO" id="GO:0044721">
    <property type="term" value="P:protein import into peroxisome matrix, substrate release"/>
    <property type="evidence" value="ECO:0007669"/>
    <property type="project" value="EnsemblFungi"/>
</dbReference>
<dbReference type="AlphaFoldDB" id="G8JS81"/>
<evidence type="ECO:0000256" key="4">
    <source>
        <dbReference type="ARBA" id="ARBA00018980"/>
    </source>
</evidence>
<keyword evidence="11" id="KW-1133">Transmembrane helix</keyword>
<dbReference type="FunCoup" id="G8JS81">
    <property type="interactions" value="519"/>
</dbReference>
<dbReference type="GO" id="GO:0006513">
    <property type="term" value="P:protein monoubiquitination"/>
    <property type="evidence" value="ECO:0007669"/>
    <property type="project" value="TreeGrafter"/>
</dbReference>
<dbReference type="Gene3D" id="3.30.40.10">
    <property type="entry name" value="Zinc/RING finger domain, C3HC4 (zinc finger)"/>
    <property type="match status" value="1"/>
</dbReference>
<dbReference type="SUPFAM" id="SSF57850">
    <property type="entry name" value="RING/U-box"/>
    <property type="match status" value="1"/>
</dbReference>